<name>A0A1B7KN30_PARTM</name>
<dbReference type="OrthoDB" id="5195477at2"/>
<dbReference type="Proteomes" id="UP000078290">
    <property type="component" value="Unassembled WGS sequence"/>
</dbReference>
<accession>A0A1B7KN30</accession>
<protein>
    <recommendedName>
        <fullName evidence="3">HXXEE domain-containing protein</fullName>
    </recommendedName>
</protein>
<organism evidence="1 2">
    <name type="scientific">Parageobacillus thermoglucosidasius</name>
    <name type="common">Geobacillus thermoglucosidasius</name>
    <dbReference type="NCBI Taxonomy" id="1426"/>
    <lineage>
        <taxon>Bacteria</taxon>
        <taxon>Bacillati</taxon>
        <taxon>Bacillota</taxon>
        <taxon>Bacilli</taxon>
        <taxon>Bacillales</taxon>
        <taxon>Anoxybacillaceae</taxon>
        <taxon>Parageobacillus</taxon>
    </lineage>
</organism>
<gene>
    <name evidence="1" type="ORF">A7K69_15215</name>
</gene>
<reference evidence="2" key="1">
    <citation type="submission" date="2016-05" db="EMBL/GenBank/DDBJ databases">
        <authorList>
            <person name="Wang W."/>
            <person name="Zhu L."/>
        </authorList>
    </citation>
    <scope>NUCLEOTIDE SEQUENCE [LARGE SCALE GENOMIC DNA]</scope>
    <source>
        <strain evidence="2">W-2</strain>
    </source>
</reference>
<evidence type="ECO:0008006" key="3">
    <source>
        <dbReference type="Google" id="ProtNLM"/>
    </source>
</evidence>
<comment type="caution">
    <text evidence="1">The sequence shown here is derived from an EMBL/GenBank/DDBJ whole genome shotgun (WGS) entry which is preliminary data.</text>
</comment>
<evidence type="ECO:0000313" key="1">
    <source>
        <dbReference type="EMBL" id="OAT71420.1"/>
    </source>
</evidence>
<proteinExistence type="predicted"/>
<sequence>MNGEEMVCDRRKGHDEIKKGNSKANIYKILWLFPIVFSIHNMEELLFLEEWAKEVFAGRSWMFFARLYESPNLEVAMLLLT</sequence>
<dbReference type="RefSeq" id="WP_064553495.1">
    <property type="nucleotide sequence ID" value="NZ_LXMA01000043.1"/>
</dbReference>
<evidence type="ECO:0000313" key="2">
    <source>
        <dbReference type="Proteomes" id="UP000078290"/>
    </source>
</evidence>
<dbReference type="AlphaFoldDB" id="A0A1B7KN30"/>
<dbReference type="EMBL" id="LXMA01000043">
    <property type="protein sequence ID" value="OAT71420.1"/>
    <property type="molecule type" value="Genomic_DNA"/>
</dbReference>